<accession>A0A2G1W5S2</accession>
<dbReference type="Proteomes" id="UP000225740">
    <property type="component" value="Unassembled WGS sequence"/>
</dbReference>
<evidence type="ECO:0000313" key="1">
    <source>
        <dbReference type="EMBL" id="PHQ34378.1"/>
    </source>
</evidence>
<dbReference type="AlphaFoldDB" id="A0A2G1W5S2"/>
<comment type="caution">
    <text evidence="1">The sequence shown here is derived from an EMBL/GenBank/DDBJ whole genome shotgun (WGS) entry which is preliminary data.</text>
</comment>
<organism evidence="1 2">
    <name type="scientific">Rhodopirellula bahusiensis</name>
    <dbReference type="NCBI Taxonomy" id="2014065"/>
    <lineage>
        <taxon>Bacteria</taxon>
        <taxon>Pseudomonadati</taxon>
        <taxon>Planctomycetota</taxon>
        <taxon>Planctomycetia</taxon>
        <taxon>Pirellulales</taxon>
        <taxon>Pirellulaceae</taxon>
        <taxon>Rhodopirellula</taxon>
    </lineage>
</organism>
<dbReference type="EMBL" id="NIZW01000011">
    <property type="protein sequence ID" value="PHQ34378.1"/>
    <property type="molecule type" value="Genomic_DNA"/>
</dbReference>
<evidence type="ECO:0000313" key="2">
    <source>
        <dbReference type="Proteomes" id="UP000225740"/>
    </source>
</evidence>
<gene>
    <name evidence="1" type="ORF">CEE69_15280</name>
</gene>
<keyword evidence="2" id="KW-1185">Reference proteome</keyword>
<sequence length="252" mass="29013">MAERGTVHCPLNVRETSEDVVTGELFGKLQLIDPRWWLPDFLNRSLGTNEYRQQIYRNLEIKLWSRQPTFPPELLPWREGNTEVDVEIRWENPATTIFIEMKLGSDVSRTTSRTNGAEAFPSDQLIRNLRVGLHQAGWFREGELFHGERRRFGLILLAPKLGHPLVDLYRDRTRLIQSIPSGSELIELPEGPVIGASNYLGITEILEKNARFMTGAERRISCQIGEYLELKTKQIRSKRPRSIQKPQSLPLA</sequence>
<reference evidence="1 2" key="1">
    <citation type="submission" date="2017-06" db="EMBL/GenBank/DDBJ databases">
        <title>Description of Rhodopirellula bahusiensis sp. nov.</title>
        <authorList>
            <person name="Kizina J."/>
            <person name="Harder J."/>
        </authorList>
    </citation>
    <scope>NUCLEOTIDE SEQUENCE [LARGE SCALE GENOMIC DNA]</scope>
    <source>
        <strain evidence="1 2">SWK21</strain>
    </source>
</reference>
<name>A0A2G1W5S2_9BACT</name>
<proteinExistence type="predicted"/>
<protein>
    <submittedName>
        <fullName evidence="1">Uncharacterized protein</fullName>
    </submittedName>
</protein>